<dbReference type="Proteomes" id="UP000663868">
    <property type="component" value="Unassembled WGS sequence"/>
</dbReference>
<dbReference type="AlphaFoldDB" id="A0A820RA70"/>
<sequence length="97" mass="11526">HADIFKSKTGPVDLAFEHKAWLSKQFQTFADLFTRCPLAIQTQHPGFYYQESAYQSMARKQIAQTTCRRIEPTDFDPNEFLKSTEFYGQRPWRQHHQ</sequence>
<feature type="domain" description="Trafficking protein particle complex subunit 11" evidence="1">
    <location>
        <begin position="3"/>
        <end position="94"/>
    </location>
</feature>
<name>A0A820RA70_9BILA</name>
<evidence type="ECO:0000313" key="2">
    <source>
        <dbReference type="EMBL" id="CAF4435640.1"/>
    </source>
</evidence>
<evidence type="ECO:0000259" key="1">
    <source>
        <dbReference type="Pfam" id="PF11817"/>
    </source>
</evidence>
<accession>A0A820RA70</accession>
<feature type="non-terminal residue" evidence="2">
    <location>
        <position position="1"/>
    </location>
</feature>
<comment type="caution">
    <text evidence="2">The sequence shown here is derived from an EMBL/GenBank/DDBJ whole genome shotgun (WGS) entry which is preliminary data.</text>
</comment>
<dbReference type="InterPro" id="IPR021773">
    <property type="entry name" value="TPC11"/>
</dbReference>
<feature type="non-terminal residue" evidence="2">
    <location>
        <position position="97"/>
    </location>
</feature>
<dbReference type="EMBL" id="CAJOBB010029268">
    <property type="protein sequence ID" value="CAF4435640.1"/>
    <property type="molecule type" value="Genomic_DNA"/>
</dbReference>
<organism evidence="2 3">
    <name type="scientific">Adineta steineri</name>
    <dbReference type="NCBI Taxonomy" id="433720"/>
    <lineage>
        <taxon>Eukaryota</taxon>
        <taxon>Metazoa</taxon>
        <taxon>Spiralia</taxon>
        <taxon>Gnathifera</taxon>
        <taxon>Rotifera</taxon>
        <taxon>Eurotatoria</taxon>
        <taxon>Bdelloidea</taxon>
        <taxon>Adinetida</taxon>
        <taxon>Adinetidae</taxon>
        <taxon>Adineta</taxon>
    </lineage>
</organism>
<proteinExistence type="predicted"/>
<reference evidence="2" key="1">
    <citation type="submission" date="2021-02" db="EMBL/GenBank/DDBJ databases">
        <authorList>
            <person name="Nowell W R."/>
        </authorList>
    </citation>
    <scope>NUCLEOTIDE SEQUENCE</scope>
</reference>
<evidence type="ECO:0000313" key="3">
    <source>
        <dbReference type="Proteomes" id="UP000663868"/>
    </source>
</evidence>
<dbReference type="PANTHER" id="PTHR14374">
    <property type="entry name" value="FOIE GRAS"/>
    <property type="match status" value="1"/>
</dbReference>
<dbReference type="GO" id="GO:0005737">
    <property type="term" value="C:cytoplasm"/>
    <property type="evidence" value="ECO:0007669"/>
    <property type="project" value="TreeGrafter"/>
</dbReference>
<dbReference type="Pfam" id="PF11817">
    <property type="entry name" value="Foie-gras_1"/>
    <property type="match status" value="1"/>
</dbReference>
<protein>
    <recommendedName>
        <fullName evidence="1">Trafficking protein particle complex subunit 11 domain-containing protein</fullName>
    </recommendedName>
</protein>
<gene>
    <name evidence="2" type="ORF">KXQ929_LOCUS53055</name>
</gene>
<dbReference type="PANTHER" id="PTHR14374:SF0">
    <property type="entry name" value="TRAFFICKING PROTEIN PARTICLE COMPLEX SUBUNIT 11"/>
    <property type="match status" value="1"/>
</dbReference>